<feature type="transmembrane region" description="Helical" evidence="2">
    <location>
        <begin position="29"/>
        <end position="46"/>
    </location>
</feature>
<evidence type="ECO:0000313" key="4">
    <source>
        <dbReference type="EMBL" id="GMA30762.1"/>
    </source>
</evidence>
<gene>
    <name evidence="4" type="ORF">GCM10025875_07540</name>
</gene>
<keyword evidence="2" id="KW-0812">Transmembrane</keyword>
<keyword evidence="5" id="KW-1185">Reference proteome</keyword>
<dbReference type="InterPro" id="IPR002931">
    <property type="entry name" value="Transglutaminase-like"/>
</dbReference>
<dbReference type="InterPro" id="IPR038765">
    <property type="entry name" value="Papain-like_cys_pep_sf"/>
</dbReference>
<proteinExistence type="predicted"/>
<name>A0AA37UUH5_9MICO</name>
<evidence type="ECO:0000313" key="5">
    <source>
        <dbReference type="Proteomes" id="UP001157161"/>
    </source>
</evidence>
<protein>
    <recommendedName>
        <fullName evidence="3">Transglutaminase-like domain-containing protein</fullName>
    </recommendedName>
</protein>
<evidence type="ECO:0000256" key="1">
    <source>
        <dbReference type="SAM" id="MobiDB-lite"/>
    </source>
</evidence>
<reference evidence="4" key="2">
    <citation type="submission" date="2023-02" db="EMBL/GenBank/DDBJ databases">
        <authorList>
            <person name="Sun Q."/>
            <person name="Mori K."/>
        </authorList>
    </citation>
    <scope>NUCLEOTIDE SEQUENCE</scope>
    <source>
        <strain evidence="4">NBRC 112290</strain>
    </source>
</reference>
<dbReference type="InterPro" id="IPR052901">
    <property type="entry name" value="Bact_TGase-like"/>
</dbReference>
<accession>A0AA37UUH5</accession>
<feature type="transmembrane region" description="Helical" evidence="2">
    <location>
        <begin position="102"/>
        <end position="126"/>
    </location>
</feature>
<dbReference type="Gene3D" id="3.10.620.30">
    <property type="match status" value="1"/>
</dbReference>
<feature type="transmembrane region" description="Helical" evidence="2">
    <location>
        <begin position="138"/>
        <end position="156"/>
    </location>
</feature>
<dbReference type="RefSeq" id="WP_284249516.1">
    <property type="nucleotide sequence ID" value="NZ_BSUM01000001.1"/>
</dbReference>
<dbReference type="EMBL" id="BSUM01000001">
    <property type="protein sequence ID" value="GMA30762.1"/>
    <property type="molecule type" value="Genomic_DNA"/>
</dbReference>
<feature type="transmembrane region" description="Helical" evidence="2">
    <location>
        <begin position="162"/>
        <end position="182"/>
    </location>
</feature>
<dbReference type="Pfam" id="PF11992">
    <property type="entry name" value="TgpA_N"/>
    <property type="match status" value="1"/>
</dbReference>
<keyword evidence="2" id="KW-1133">Transmembrane helix</keyword>
<feature type="transmembrane region" description="Helical" evidence="2">
    <location>
        <begin position="574"/>
        <end position="596"/>
    </location>
</feature>
<dbReference type="PANTHER" id="PTHR42736">
    <property type="entry name" value="PROTEIN-GLUTAMINE GAMMA-GLUTAMYLTRANSFERASE"/>
    <property type="match status" value="1"/>
</dbReference>
<feature type="transmembrane region" description="Helical" evidence="2">
    <location>
        <begin position="51"/>
        <end position="69"/>
    </location>
</feature>
<dbReference type="Proteomes" id="UP001157161">
    <property type="component" value="Unassembled WGS sequence"/>
</dbReference>
<keyword evidence="2" id="KW-0472">Membrane</keyword>
<sequence>MPVWSTTLLLLGCVPFASAYAWWAVPLVLAGVVLAGVGVVVLGSLLRLARWVVAVAGVGLLAVVTSTMASSGLEAVPAGARSVVPLLDALPRLLTAPRPAPAGVGLLAPTVLLVGVVALAVALAVVPRRGLAPRRAGVAGLLGSVVLQAAAAVLVAGQDATAVVVAILTLAVAGLGWVLGEAPARAQDGRRHGVVLPGALVLAAAGTAVVALAVPTAGAFEARRYVPPPVLPAEAVNPVPDVTGWLRGGETTLFDVTAHGTPLPQRLSLAVLPDFDGSTWRLAARLRAPGVVDEPDLPAGTRRDVLELSVQVRELGTAWLPSLGHVETITGVAPLADVDTGTLVLEGARTDAEPPSYRARVTVDAPQPDLAARAGVPDAARAARYLEVPRISDDLRAEAAALTEGATSRLEQATLLAEGVRAGRTLEDAAASGSSYGRLAEFLFLPEEEGGQRGTQEQFAGAFAVLGRTLGLPTRLVVGFEVPGAAEGAEAATVSGADAAIWAEVYLAEAGWVAFDPSPDASSGDGSGAQPSPSPTGDPGLDGEESPVPSEPETLRDDAAPQGGDDAANGGGGVAGLVASVAGASLAALALASVALRAVRRRRWRAAGVRGAWQHVTDAAWLAGLEQRPGQDALATAELLVGAGAPASVRALARRAEAAEFAPSSHDVDGGQSPSGEDWRLARHTSRALRRTLPWFQRLWWGVSPAVLRR</sequence>
<evidence type="ECO:0000256" key="2">
    <source>
        <dbReference type="SAM" id="Phobius"/>
    </source>
</evidence>
<dbReference type="PANTHER" id="PTHR42736:SF1">
    <property type="entry name" value="PROTEIN-GLUTAMINE GAMMA-GLUTAMYLTRANSFERASE"/>
    <property type="match status" value="1"/>
</dbReference>
<feature type="region of interest" description="Disordered" evidence="1">
    <location>
        <begin position="517"/>
        <end position="568"/>
    </location>
</feature>
<reference evidence="4" key="1">
    <citation type="journal article" date="2014" name="Int. J. Syst. Evol. Microbiol.">
        <title>Complete genome sequence of Corynebacterium casei LMG S-19264T (=DSM 44701T), isolated from a smear-ripened cheese.</title>
        <authorList>
            <consortium name="US DOE Joint Genome Institute (JGI-PGF)"/>
            <person name="Walter F."/>
            <person name="Albersmeier A."/>
            <person name="Kalinowski J."/>
            <person name="Ruckert C."/>
        </authorList>
    </citation>
    <scope>NUCLEOTIDE SEQUENCE</scope>
    <source>
        <strain evidence="4">NBRC 112290</strain>
    </source>
</reference>
<dbReference type="InterPro" id="IPR021878">
    <property type="entry name" value="TgpA_N"/>
</dbReference>
<feature type="compositionally biased region" description="Low complexity" evidence="1">
    <location>
        <begin position="517"/>
        <end position="531"/>
    </location>
</feature>
<dbReference type="SUPFAM" id="SSF54001">
    <property type="entry name" value="Cysteine proteinases"/>
    <property type="match status" value="1"/>
</dbReference>
<dbReference type="Pfam" id="PF01841">
    <property type="entry name" value="Transglut_core"/>
    <property type="match status" value="1"/>
</dbReference>
<dbReference type="SMART" id="SM00460">
    <property type="entry name" value="TGc"/>
    <property type="match status" value="1"/>
</dbReference>
<dbReference type="AlphaFoldDB" id="A0AA37UUH5"/>
<comment type="caution">
    <text evidence="4">The sequence shown here is derived from an EMBL/GenBank/DDBJ whole genome shotgun (WGS) entry which is preliminary data.</text>
</comment>
<feature type="domain" description="Transglutaminase-like" evidence="3">
    <location>
        <begin position="448"/>
        <end position="519"/>
    </location>
</feature>
<evidence type="ECO:0000259" key="3">
    <source>
        <dbReference type="SMART" id="SM00460"/>
    </source>
</evidence>
<feature type="transmembrane region" description="Helical" evidence="2">
    <location>
        <begin position="194"/>
        <end position="214"/>
    </location>
</feature>
<organism evidence="4 5">
    <name type="scientific">Litorihabitans aurantiacus</name>
    <dbReference type="NCBI Taxonomy" id="1930061"/>
    <lineage>
        <taxon>Bacteria</taxon>
        <taxon>Bacillati</taxon>
        <taxon>Actinomycetota</taxon>
        <taxon>Actinomycetes</taxon>
        <taxon>Micrococcales</taxon>
        <taxon>Beutenbergiaceae</taxon>
        <taxon>Litorihabitans</taxon>
    </lineage>
</organism>